<dbReference type="Proteomes" id="UP000051913">
    <property type="component" value="Unassembled WGS sequence"/>
</dbReference>
<dbReference type="AlphaFoldDB" id="A0A0R3KVT8"/>
<protein>
    <submittedName>
        <fullName evidence="1">Uncharacterized protein</fullName>
    </submittedName>
</protein>
<keyword evidence="2" id="KW-1185">Reference proteome</keyword>
<dbReference type="EMBL" id="LLXX01000188">
    <property type="protein sequence ID" value="KRQ96879.1"/>
    <property type="molecule type" value="Genomic_DNA"/>
</dbReference>
<reference evidence="1 2" key="1">
    <citation type="submission" date="2014-03" db="EMBL/GenBank/DDBJ databases">
        <title>Bradyrhizobium valentinum sp. nov., isolated from effective nodules of Lupinus mariae-josephae, a lupine endemic of basic-lime soils in Eastern Spain.</title>
        <authorList>
            <person name="Duran D."/>
            <person name="Rey L."/>
            <person name="Navarro A."/>
            <person name="Busquets A."/>
            <person name="Imperial J."/>
            <person name="Ruiz-Argueso T."/>
        </authorList>
    </citation>
    <scope>NUCLEOTIDE SEQUENCE [LARGE SCALE GENOMIC DNA]</scope>
    <source>
        <strain evidence="1 2">LmjM3</strain>
    </source>
</reference>
<evidence type="ECO:0000313" key="1">
    <source>
        <dbReference type="EMBL" id="KRQ96879.1"/>
    </source>
</evidence>
<comment type="caution">
    <text evidence="1">The sequence shown here is derived from an EMBL/GenBank/DDBJ whole genome shotgun (WGS) entry which is preliminary data.</text>
</comment>
<organism evidence="1 2">
    <name type="scientific">Bradyrhizobium valentinum</name>
    <dbReference type="NCBI Taxonomy" id="1518501"/>
    <lineage>
        <taxon>Bacteria</taxon>
        <taxon>Pseudomonadati</taxon>
        <taxon>Pseudomonadota</taxon>
        <taxon>Alphaproteobacteria</taxon>
        <taxon>Hyphomicrobiales</taxon>
        <taxon>Nitrobacteraceae</taxon>
        <taxon>Bradyrhizobium</taxon>
    </lineage>
</organism>
<name>A0A0R3KVT8_9BRAD</name>
<proteinExistence type="predicted"/>
<accession>A0A0R3KVT8</accession>
<evidence type="ECO:0000313" key="2">
    <source>
        <dbReference type="Proteomes" id="UP000051913"/>
    </source>
</evidence>
<gene>
    <name evidence="1" type="ORF">CP49_32910</name>
</gene>
<sequence length="62" mass="7032">MSLSPDQRHVLLLADRTRDIGQITAAVARRIWARGPVGNLSPRWDECAKGIEVNMQGCWRKM</sequence>